<keyword evidence="3" id="KW-0067">ATP-binding</keyword>
<dbReference type="Pfam" id="PF00225">
    <property type="entry name" value="Kinesin"/>
    <property type="match status" value="1"/>
</dbReference>
<feature type="domain" description="Kinesin motor" evidence="4">
    <location>
        <begin position="4"/>
        <end position="112"/>
    </location>
</feature>
<name>A0A1R1PVB7_ZANCU</name>
<organism evidence="5 6">
    <name type="scientific">Zancudomyces culisetae</name>
    <name type="common">Gut fungus</name>
    <name type="synonym">Smittium culisetae</name>
    <dbReference type="NCBI Taxonomy" id="1213189"/>
    <lineage>
        <taxon>Eukaryota</taxon>
        <taxon>Fungi</taxon>
        <taxon>Fungi incertae sedis</taxon>
        <taxon>Zoopagomycota</taxon>
        <taxon>Kickxellomycotina</taxon>
        <taxon>Harpellomycetes</taxon>
        <taxon>Harpellales</taxon>
        <taxon>Legeriomycetaceae</taxon>
        <taxon>Zancudomyces</taxon>
    </lineage>
</organism>
<dbReference type="GO" id="GO:0005524">
    <property type="term" value="F:ATP binding"/>
    <property type="evidence" value="ECO:0007669"/>
    <property type="project" value="UniProtKB-UniRule"/>
</dbReference>
<dbReference type="Gene3D" id="3.40.850.10">
    <property type="entry name" value="Kinesin motor domain"/>
    <property type="match status" value="1"/>
</dbReference>
<dbReference type="InterPro" id="IPR027640">
    <property type="entry name" value="Kinesin-like_fam"/>
</dbReference>
<dbReference type="InterPro" id="IPR001752">
    <property type="entry name" value="Kinesin_motor_dom"/>
</dbReference>
<dbReference type="InterPro" id="IPR036961">
    <property type="entry name" value="Kinesin_motor_dom_sf"/>
</dbReference>
<evidence type="ECO:0000313" key="6">
    <source>
        <dbReference type="Proteomes" id="UP000188320"/>
    </source>
</evidence>
<dbReference type="GO" id="GO:0007018">
    <property type="term" value="P:microtubule-based movement"/>
    <property type="evidence" value="ECO:0007669"/>
    <property type="project" value="InterPro"/>
</dbReference>
<accession>A0A1R1PVB7</accession>
<keyword evidence="6" id="KW-1185">Reference proteome</keyword>
<dbReference type="InterPro" id="IPR027417">
    <property type="entry name" value="P-loop_NTPase"/>
</dbReference>
<comment type="similarity">
    <text evidence="3">Belongs to the TRAFAC class myosin-kinesin ATPase superfamily. Kinesin family.</text>
</comment>
<feature type="binding site" evidence="3">
    <location>
        <begin position="89"/>
        <end position="96"/>
    </location>
    <ligand>
        <name>ATP</name>
        <dbReference type="ChEBI" id="CHEBI:30616"/>
    </ligand>
</feature>
<keyword evidence="3" id="KW-0547">Nucleotide-binding</keyword>
<dbReference type="OrthoDB" id="3176171at2759"/>
<feature type="non-terminal residue" evidence="5">
    <location>
        <position position="112"/>
    </location>
</feature>
<dbReference type="PANTHER" id="PTHR47968">
    <property type="entry name" value="CENTROMERE PROTEIN E"/>
    <property type="match status" value="1"/>
</dbReference>
<dbReference type="EMBL" id="LSSK01000131">
    <property type="protein sequence ID" value="OMH84910.1"/>
    <property type="molecule type" value="Genomic_DNA"/>
</dbReference>
<dbReference type="SMART" id="SM00129">
    <property type="entry name" value="KISc"/>
    <property type="match status" value="1"/>
</dbReference>
<dbReference type="Proteomes" id="UP000188320">
    <property type="component" value="Unassembled WGS sequence"/>
</dbReference>
<evidence type="ECO:0000313" key="5">
    <source>
        <dbReference type="EMBL" id="OMH84910.1"/>
    </source>
</evidence>
<dbReference type="GO" id="GO:0008017">
    <property type="term" value="F:microtubule binding"/>
    <property type="evidence" value="ECO:0007669"/>
    <property type="project" value="InterPro"/>
</dbReference>
<evidence type="ECO:0000259" key="4">
    <source>
        <dbReference type="PROSITE" id="PS50067"/>
    </source>
</evidence>
<evidence type="ECO:0000256" key="3">
    <source>
        <dbReference type="PROSITE-ProRule" id="PRU00283"/>
    </source>
</evidence>
<keyword evidence="2 3" id="KW-0505">Motor protein</keyword>
<dbReference type="AlphaFoldDB" id="A0A1R1PVB7"/>
<dbReference type="GO" id="GO:0003777">
    <property type="term" value="F:microtubule motor activity"/>
    <property type="evidence" value="ECO:0007669"/>
    <property type="project" value="InterPro"/>
</dbReference>
<keyword evidence="1" id="KW-0175">Coiled coil</keyword>
<dbReference type="SUPFAM" id="SSF52540">
    <property type="entry name" value="P-loop containing nucleoside triphosphate hydrolases"/>
    <property type="match status" value="1"/>
</dbReference>
<reference evidence="6" key="1">
    <citation type="submission" date="2017-01" db="EMBL/GenBank/DDBJ databases">
        <authorList>
            <person name="Wang Y."/>
            <person name="White M."/>
            <person name="Kvist S."/>
            <person name="Moncalvo J.-M."/>
        </authorList>
    </citation>
    <scope>NUCLEOTIDE SEQUENCE [LARGE SCALE GENOMIC DNA]</scope>
    <source>
        <strain evidence="6">COL-18-3</strain>
    </source>
</reference>
<dbReference type="PANTHER" id="PTHR47968:SF75">
    <property type="entry name" value="CENTROMERE-ASSOCIATED PROTEIN E"/>
    <property type="match status" value="1"/>
</dbReference>
<comment type="caution">
    <text evidence="5">The sequence shown here is derived from an EMBL/GenBank/DDBJ whole genome shotgun (WGS) entry which is preliminary data.</text>
</comment>
<evidence type="ECO:0000256" key="1">
    <source>
        <dbReference type="ARBA" id="ARBA00023054"/>
    </source>
</evidence>
<evidence type="ECO:0000256" key="2">
    <source>
        <dbReference type="ARBA" id="ARBA00023175"/>
    </source>
</evidence>
<dbReference type="PROSITE" id="PS50067">
    <property type="entry name" value="KINESIN_MOTOR_2"/>
    <property type="match status" value="1"/>
</dbReference>
<proteinExistence type="inferred from homology"/>
<protein>
    <submittedName>
        <fullName evidence="5">Kinesin-like protein NACK1</fullName>
    </submittedName>
</protein>
<gene>
    <name evidence="5" type="ORF">AX774_g1547</name>
</gene>
<sequence>MDDQIKVLVRIKPLNNEDKNEKSRNIWEIGENTITQKYISGDRSMVGFSYTFDRVYDQDTQTRVLYENSIRTVVGSCIDGVNGTIFAYGQTSSGKTFTMYGNQFEAGIVPKA</sequence>